<sequence length="43" mass="5088">MENYWSLERSENQISSASRSGRPSKLTERHIKQLVKVVNEDRQ</sequence>
<reference evidence="2" key="1">
    <citation type="submission" date="2021-06" db="EMBL/GenBank/DDBJ databases">
        <authorList>
            <person name="Kallberg Y."/>
            <person name="Tangrot J."/>
            <person name="Rosling A."/>
        </authorList>
    </citation>
    <scope>NUCLEOTIDE SEQUENCE</scope>
    <source>
        <strain evidence="2">AZ414A</strain>
    </source>
</reference>
<evidence type="ECO:0000313" key="2">
    <source>
        <dbReference type="EMBL" id="CAG8599725.1"/>
    </source>
</evidence>
<dbReference type="AlphaFoldDB" id="A0A9N9CFA1"/>
<feature type="compositionally biased region" description="Polar residues" evidence="1">
    <location>
        <begin position="12"/>
        <end position="21"/>
    </location>
</feature>
<protein>
    <submittedName>
        <fullName evidence="2">3333_t:CDS:1</fullName>
    </submittedName>
</protein>
<name>A0A9N9CFA1_9GLOM</name>
<keyword evidence="3" id="KW-1185">Reference proteome</keyword>
<accession>A0A9N9CFA1</accession>
<organism evidence="2 3">
    <name type="scientific">Diversispora eburnea</name>
    <dbReference type="NCBI Taxonomy" id="1213867"/>
    <lineage>
        <taxon>Eukaryota</taxon>
        <taxon>Fungi</taxon>
        <taxon>Fungi incertae sedis</taxon>
        <taxon>Mucoromycota</taxon>
        <taxon>Glomeromycotina</taxon>
        <taxon>Glomeromycetes</taxon>
        <taxon>Diversisporales</taxon>
        <taxon>Diversisporaceae</taxon>
        <taxon>Diversispora</taxon>
    </lineage>
</organism>
<evidence type="ECO:0000313" key="3">
    <source>
        <dbReference type="Proteomes" id="UP000789706"/>
    </source>
</evidence>
<dbReference type="Proteomes" id="UP000789706">
    <property type="component" value="Unassembled WGS sequence"/>
</dbReference>
<dbReference type="EMBL" id="CAJVPK010001835">
    <property type="protein sequence ID" value="CAG8599725.1"/>
    <property type="molecule type" value="Genomic_DNA"/>
</dbReference>
<gene>
    <name evidence="2" type="ORF">DEBURN_LOCUS9458</name>
</gene>
<feature type="region of interest" description="Disordered" evidence="1">
    <location>
        <begin position="1"/>
        <end position="30"/>
    </location>
</feature>
<comment type="caution">
    <text evidence="2">The sequence shown here is derived from an EMBL/GenBank/DDBJ whole genome shotgun (WGS) entry which is preliminary data.</text>
</comment>
<dbReference type="OrthoDB" id="2393464at2759"/>
<evidence type="ECO:0000256" key="1">
    <source>
        <dbReference type="SAM" id="MobiDB-lite"/>
    </source>
</evidence>
<proteinExistence type="predicted"/>